<evidence type="ECO:0000256" key="1">
    <source>
        <dbReference type="SAM" id="MobiDB-lite"/>
    </source>
</evidence>
<dbReference type="Pfam" id="PF13193">
    <property type="entry name" value="AMP-binding_C"/>
    <property type="match status" value="1"/>
</dbReference>
<evidence type="ECO:0000259" key="3">
    <source>
        <dbReference type="Pfam" id="PF13193"/>
    </source>
</evidence>
<dbReference type="EMBL" id="CP015866">
    <property type="protein sequence ID" value="ANJ06033.1"/>
    <property type="molecule type" value="Genomic_DNA"/>
</dbReference>
<dbReference type="InterPro" id="IPR025110">
    <property type="entry name" value="AMP-bd_C"/>
</dbReference>
<dbReference type="InterPro" id="IPR000873">
    <property type="entry name" value="AMP-dep_synth/lig_dom"/>
</dbReference>
<organism evidence="4 5">
    <name type="scientific">Streptomyces parvulus</name>
    <dbReference type="NCBI Taxonomy" id="146923"/>
    <lineage>
        <taxon>Bacteria</taxon>
        <taxon>Bacillati</taxon>
        <taxon>Actinomycetota</taxon>
        <taxon>Actinomycetes</taxon>
        <taxon>Kitasatosporales</taxon>
        <taxon>Streptomycetaceae</taxon>
        <taxon>Streptomyces</taxon>
    </lineage>
</organism>
<dbReference type="InterPro" id="IPR042099">
    <property type="entry name" value="ANL_N_sf"/>
</dbReference>
<evidence type="ECO:0000259" key="2">
    <source>
        <dbReference type="Pfam" id="PF00501"/>
    </source>
</evidence>
<protein>
    <submittedName>
        <fullName evidence="4">Acyl--CoA ligase</fullName>
    </submittedName>
</protein>
<dbReference type="KEGG" id="spav:Spa2297_02960"/>
<dbReference type="PANTHER" id="PTHR43767:SF1">
    <property type="entry name" value="NONRIBOSOMAL PEPTIDE SYNTHASE PES1 (EUROFUNG)-RELATED"/>
    <property type="match status" value="1"/>
</dbReference>
<dbReference type="AlphaFoldDB" id="A0A191UTK7"/>
<feature type="region of interest" description="Disordered" evidence="1">
    <location>
        <begin position="152"/>
        <end position="174"/>
    </location>
</feature>
<proteinExistence type="predicted"/>
<feature type="compositionally biased region" description="Low complexity" evidence="1">
    <location>
        <begin position="157"/>
        <end position="174"/>
    </location>
</feature>
<dbReference type="Proteomes" id="UP000078468">
    <property type="component" value="Chromosome"/>
</dbReference>
<dbReference type="Pfam" id="PF00501">
    <property type="entry name" value="AMP-binding"/>
    <property type="match status" value="1"/>
</dbReference>
<dbReference type="InterPro" id="IPR050237">
    <property type="entry name" value="ATP-dep_AMP-bd_enzyme"/>
</dbReference>
<evidence type="ECO:0000313" key="5">
    <source>
        <dbReference type="Proteomes" id="UP000078468"/>
    </source>
</evidence>
<reference evidence="4 5" key="1">
    <citation type="submission" date="2016-05" db="EMBL/GenBank/DDBJ databases">
        <title>Non-Contiguous Finished Genome Sequence of Streptomyces parvulus 2297 Integrated Site-Specifically with Actinophage R4.</title>
        <authorList>
            <person name="Nishizawa T."/>
            <person name="Miura T."/>
            <person name="Harada C."/>
            <person name="Guo Y."/>
            <person name="Narisawa K."/>
            <person name="Ohta H."/>
            <person name="Takahashi H."/>
            <person name="Shirai M."/>
        </authorList>
    </citation>
    <scope>NUCLEOTIDE SEQUENCE [LARGE SCALE GENOMIC DNA]</scope>
    <source>
        <strain evidence="4 5">2297</strain>
    </source>
</reference>
<dbReference type="Gene3D" id="3.40.50.12780">
    <property type="entry name" value="N-terminal domain of ligase-like"/>
    <property type="match status" value="1"/>
</dbReference>
<feature type="domain" description="AMP-binding enzyme C-terminal" evidence="3">
    <location>
        <begin position="452"/>
        <end position="525"/>
    </location>
</feature>
<name>A0A191UTK7_9ACTN</name>
<evidence type="ECO:0000313" key="4">
    <source>
        <dbReference type="EMBL" id="ANJ06033.1"/>
    </source>
</evidence>
<dbReference type="PANTHER" id="PTHR43767">
    <property type="entry name" value="LONG-CHAIN-FATTY-ACID--COA LIGASE"/>
    <property type="match status" value="1"/>
</dbReference>
<keyword evidence="4" id="KW-0436">Ligase</keyword>
<dbReference type="Gene3D" id="3.30.300.30">
    <property type="match status" value="1"/>
</dbReference>
<gene>
    <name evidence="4" type="ORF">Spa2297_02960</name>
</gene>
<dbReference type="GO" id="GO:0016878">
    <property type="term" value="F:acid-thiol ligase activity"/>
    <property type="evidence" value="ECO:0007669"/>
    <property type="project" value="UniProtKB-ARBA"/>
</dbReference>
<accession>A0A191UTK7</accession>
<dbReference type="SUPFAM" id="SSF56801">
    <property type="entry name" value="Acetyl-CoA synthetase-like"/>
    <property type="match status" value="1"/>
</dbReference>
<sequence length="544" mass="57450">MKAVMAPRGVAQEDFERVHTYGGVPFGSADAATMPARLAERARTHGSLPFLTAFSARGEEQTFTYREFENLSRRTGDWLARHTGVAPGGVAALLPLNDAVSLAALFALQRAGCAVLLLNPADPPARLREQLGRLPVSAVVRSPSVPDTVLPEAVGLPEDPAAGDPAGEPGAAPAPGADQWADALYFGTSGSTAAAKLVAQSHRNATANADALVRHHALRPGDRVLGCLPVHHVNGVHFTVFGTLTAAAHLVLARNFDPFTYPDLLERFRPRMASVVPSVLETLLAVRMPQPPSSFDYFVSAAAPLAPATARALASRAGTRVVQGYGLTETTNFSTTMPADLPEDDYRRLTLDTDTPSVGTAFPGNDVAVLDEGGEPARPGESGEICMRGHNVMTRYVGNPRATSEAFAGGWFHSGDLGHTRVDARSGRTFLVITGRRKHVAKVRGESVSLDEMERVLRTVPQVVDAAVAALPHRFLGEELVAAVVLARGAARADCGPALAAAFSPAVHPSRVVRLDAIPRTPTGKILRPVLTRQLSVSEPGAQA</sequence>
<feature type="domain" description="AMP-dependent synthetase/ligase" evidence="2">
    <location>
        <begin position="40"/>
        <end position="396"/>
    </location>
</feature>
<dbReference type="CDD" id="cd04433">
    <property type="entry name" value="AFD_class_I"/>
    <property type="match status" value="1"/>
</dbReference>
<dbReference type="InterPro" id="IPR045851">
    <property type="entry name" value="AMP-bd_C_sf"/>
</dbReference>